<sequence>MLASLVKQRASTALRTAARLPTVSSSFACRARLLSSSSQPESPDVRQSSPLKMDPLRSTTLERPRTQDRMWNYLLPTIKQVVDQDKSPEDVWKERGEAVSRYLSLPNTPYSGRSVSTYTGVGFAFTKLRRILSTNHVVKELRMAERHEKKGDKRRRLRSVRWRRRFAHEVRKKVQLVNEIRARGS</sequence>
<evidence type="ECO:0000256" key="3">
    <source>
        <dbReference type="ARBA" id="ARBA00023274"/>
    </source>
</evidence>
<evidence type="ECO:0000313" key="6">
    <source>
        <dbReference type="Proteomes" id="UP000639403"/>
    </source>
</evidence>
<keyword evidence="3" id="KW-0687">Ribonucleoprotein</keyword>
<feature type="region of interest" description="Disordered" evidence="4">
    <location>
        <begin position="34"/>
        <end position="62"/>
    </location>
</feature>
<comment type="similarity">
    <text evidence="1">Belongs to the bacterial ribosomal protein bS21 family.</text>
</comment>
<evidence type="ECO:0000256" key="1">
    <source>
        <dbReference type="ARBA" id="ARBA00006640"/>
    </source>
</evidence>
<dbReference type="GO" id="GO:1990904">
    <property type="term" value="C:ribonucleoprotein complex"/>
    <property type="evidence" value="ECO:0007669"/>
    <property type="project" value="UniProtKB-KW"/>
</dbReference>
<gene>
    <name evidence="5" type="ORF">IEO21_01635</name>
</gene>
<dbReference type="AlphaFoldDB" id="A0A8H7U5C3"/>
<comment type="caution">
    <text evidence="5">The sequence shown here is derived from an EMBL/GenBank/DDBJ whole genome shotgun (WGS) entry which is preliminary data.</text>
</comment>
<evidence type="ECO:0000256" key="4">
    <source>
        <dbReference type="SAM" id="MobiDB-lite"/>
    </source>
</evidence>
<dbReference type="GO" id="GO:0006412">
    <property type="term" value="P:translation"/>
    <property type="evidence" value="ECO:0007669"/>
    <property type="project" value="InterPro"/>
</dbReference>
<dbReference type="Pfam" id="PF01165">
    <property type="entry name" value="Ribosomal_S21"/>
    <property type="match status" value="1"/>
</dbReference>
<name>A0A8H7U5C3_9APHY</name>
<keyword evidence="2" id="KW-0689">Ribosomal protein</keyword>
<dbReference type="GO" id="GO:0003735">
    <property type="term" value="F:structural constituent of ribosome"/>
    <property type="evidence" value="ECO:0007669"/>
    <property type="project" value="InterPro"/>
</dbReference>
<protein>
    <submittedName>
        <fullName evidence="5">Uncharacterized protein</fullName>
    </submittedName>
</protein>
<evidence type="ECO:0000313" key="5">
    <source>
        <dbReference type="EMBL" id="KAF9820202.1"/>
    </source>
</evidence>
<reference evidence="5" key="2">
    <citation type="journal article" name="Front. Microbiol.">
        <title>Degradative Capacity of Two Strains of Rhodonia placenta: From Phenotype to Genotype.</title>
        <authorList>
            <person name="Kolle M."/>
            <person name="Horta M.A.C."/>
            <person name="Nowrousian M."/>
            <person name="Ohm R.A."/>
            <person name="Benz J.P."/>
            <person name="Pilgard A."/>
        </authorList>
    </citation>
    <scope>NUCLEOTIDE SEQUENCE</scope>
    <source>
        <strain evidence="5">FPRL280</strain>
    </source>
</reference>
<proteinExistence type="inferred from homology"/>
<evidence type="ECO:0000256" key="2">
    <source>
        <dbReference type="ARBA" id="ARBA00022980"/>
    </source>
</evidence>
<feature type="compositionally biased region" description="Polar residues" evidence="4">
    <location>
        <begin position="34"/>
        <end position="50"/>
    </location>
</feature>
<dbReference type="GO" id="GO:0005840">
    <property type="term" value="C:ribosome"/>
    <property type="evidence" value="ECO:0007669"/>
    <property type="project" value="UniProtKB-KW"/>
</dbReference>
<accession>A0A8H7U5C3</accession>
<dbReference type="InterPro" id="IPR001911">
    <property type="entry name" value="Ribosomal_bS21"/>
</dbReference>
<dbReference type="EMBL" id="JADOXO010000012">
    <property type="protein sequence ID" value="KAF9820202.1"/>
    <property type="molecule type" value="Genomic_DNA"/>
</dbReference>
<dbReference type="Proteomes" id="UP000639403">
    <property type="component" value="Unassembled WGS sequence"/>
</dbReference>
<reference evidence="5" key="1">
    <citation type="submission" date="2020-11" db="EMBL/GenBank/DDBJ databases">
        <authorList>
            <person name="Koelle M."/>
            <person name="Horta M.A.C."/>
            <person name="Nowrousian M."/>
            <person name="Ohm R.A."/>
            <person name="Benz P."/>
            <person name="Pilgard A."/>
        </authorList>
    </citation>
    <scope>NUCLEOTIDE SEQUENCE</scope>
    <source>
        <strain evidence="5">FPRL280</strain>
    </source>
</reference>
<organism evidence="5 6">
    <name type="scientific">Rhodonia placenta</name>
    <dbReference type="NCBI Taxonomy" id="104341"/>
    <lineage>
        <taxon>Eukaryota</taxon>
        <taxon>Fungi</taxon>
        <taxon>Dikarya</taxon>
        <taxon>Basidiomycota</taxon>
        <taxon>Agaricomycotina</taxon>
        <taxon>Agaricomycetes</taxon>
        <taxon>Polyporales</taxon>
        <taxon>Adustoporiaceae</taxon>
        <taxon>Rhodonia</taxon>
    </lineage>
</organism>